<organism evidence="2">
    <name type="scientific">Tetraselmis sp. GSL018</name>
    <dbReference type="NCBI Taxonomy" id="582737"/>
    <lineage>
        <taxon>Eukaryota</taxon>
        <taxon>Viridiplantae</taxon>
        <taxon>Chlorophyta</taxon>
        <taxon>core chlorophytes</taxon>
        <taxon>Chlorodendrophyceae</taxon>
        <taxon>Chlorodendrales</taxon>
        <taxon>Chlorodendraceae</taxon>
        <taxon>Tetraselmis</taxon>
    </lineage>
</organism>
<dbReference type="EMBL" id="GBEZ01019929">
    <property type="protein sequence ID" value="JAC66691.1"/>
    <property type="molecule type" value="Transcribed_RNA"/>
</dbReference>
<evidence type="ECO:0000256" key="1">
    <source>
        <dbReference type="SAM" id="MobiDB-lite"/>
    </source>
</evidence>
<sequence>MDSPAAGGGNGPTASSASPAQQQQGCSQLQAQQDGNMGFRNGPMQQNQHNQGWDGQGGLGGGMGMQRQRSFSNVMQGGGAGGMNGAPMGGMNPNGMQGMQGMMRMGSGGMRQQGMGGGMGNMGSMGNMGQGPSPRDSPAANTGQGGNMFSSGFKMTPTTRLLQYTNTQRRRPQDNNLEFWRMFVQEFFAPGSLMRWCVSSNSKSSGARTMVSSVEALPRLFQVKYESGLMEELLFLGQPQELYLPNGHIIVLFESLMEEAVFEELRVIRVGKLRILFNSMMKMRLWEFSIDGHCNLVPHRLILGKLQRLKDMNVEIQKRAMTVLNRSNQTPQQQEQILQGTIQEMLMLTNQMASSMEQVCVNDHGYSKRFMRSLQVADVINILQDLFVMCEQNPDMGPIATLQAYAQDYAKTHEMHGPVHEGMPGGHDMAPDAMIGGQMGMDMMGSPIEVQSNMSAWSPALRNQAMNMPMGQEDAMLSPQMMGGGGGGGPQMMPRGMMQGGQGMSAGYSPGMMGGGGGGTGGMMNGMMNGMYQGQMMGGMGMQHQMAGMQHGQGSPGLGHGPM</sequence>
<proteinExistence type="predicted"/>
<reference evidence="2" key="1">
    <citation type="submission" date="2014-05" db="EMBL/GenBank/DDBJ databases">
        <title>The transcriptome of the halophilic microalga Tetraselmis sp. GSL018 isolated from the Great Salt Lake, Utah.</title>
        <authorList>
            <person name="Jinkerson R.E."/>
            <person name="D'Adamo S."/>
            <person name="Posewitz M.C."/>
        </authorList>
    </citation>
    <scope>NUCLEOTIDE SEQUENCE</scope>
    <source>
        <strain evidence="2">GSL018</strain>
    </source>
</reference>
<gene>
    <name evidence="2" type="ORF">TSPGSL018_13034</name>
</gene>
<evidence type="ECO:0000313" key="2">
    <source>
        <dbReference type="EMBL" id="JAC66691.1"/>
    </source>
</evidence>
<feature type="compositionally biased region" description="Gly residues" evidence="1">
    <location>
        <begin position="106"/>
        <end position="129"/>
    </location>
</feature>
<feature type="compositionally biased region" description="Low complexity" evidence="1">
    <location>
        <begin position="14"/>
        <end position="33"/>
    </location>
</feature>
<feature type="region of interest" description="Disordered" evidence="1">
    <location>
        <begin position="1"/>
        <end position="152"/>
    </location>
</feature>
<feature type="compositionally biased region" description="Gly residues" evidence="1">
    <location>
        <begin position="1"/>
        <end position="11"/>
    </location>
</feature>
<feature type="compositionally biased region" description="Low complexity" evidence="1">
    <location>
        <begin position="89"/>
        <end position="105"/>
    </location>
</feature>
<feature type="compositionally biased region" description="Polar residues" evidence="1">
    <location>
        <begin position="139"/>
        <end position="150"/>
    </location>
</feature>
<protein>
    <submittedName>
        <fullName evidence="2">Transcriptional corepressor seuss-like</fullName>
    </submittedName>
</protein>
<dbReference type="PANTHER" id="PTHR10378">
    <property type="entry name" value="LIM DOMAIN-BINDING PROTEIN"/>
    <property type="match status" value="1"/>
</dbReference>
<dbReference type="InterPro" id="IPR029005">
    <property type="entry name" value="LIM-bd/SEUSS"/>
</dbReference>
<dbReference type="AlphaFoldDB" id="A0A061R869"/>
<dbReference type="Pfam" id="PF01803">
    <property type="entry name" value="LIM_bind"/>
    <property type="match status" value="1"/>
</dbReference>
<feature type="compositionally biased region" description="Gly residues" evidence="1">
    <location>
        <begin position="76"/>
        <end position="88"/>
    </location>
</feature>
<name>A0A061R869_9CHLO</name>
<accession>A0A061R869</accession>
<feature type="compositionally biased region" description="Gly residues" evidence="1">
    <location>
        <begin position="54"/>
        <end position="64"/>
    </location>
</feature>